<organism evidence="3 4">
    <name type="scientific">Ancylobacter koreensis</name>
    <dbReference type="NCBI Taxonomy" id="266121"/>
    <lineage>
        <taxon>Bacteria</taxon>
        <taxon>Pseudomonadati</taxon>
        <taxon>Pseudomonadota</taxon>
        <taxon>Alphaproteobacteria</taxon>
        <taxon>Hyphomicrobiales</taxon>
        <taxon>Xanthobacteraceae</taxon>
        <taxon>Ancylobacter</taxon>
    </lineage>
</organism>
<evidence type="ECO:0000313" key="3">
    <source>
        <dbReference type="EMBL" id="MCK0208215.1"/>
    </source>
</evidence>
<feature type="transmembrane region" description="Helical" evidence="2">
    <location>
        <begin position="69"/>
        <end position="89"/>
    </location>
</feature>
<evidence type="ECO:0000313" key="4">
    <source>
        <dbReference type="Proteomes" id="UP001202867"/>
    </source>
</evidence>
<keyword evidence="2" id="KW-1133">Transmembrane helix</keyword>
<dbReference type="Proteomes" id="UP001202867">
    <property type="component" value="Unassembled WGS sequence"/>
</dbReference>
<keyword evidence="2" id="KW-0812">Transmembrane</keyword>
<dbReference type="RefSeq" id="WP_247200195.1">
    <property type="nucleotide sequence ID" value="NZ_JALKCG010000002.1"/>
</dbReference>
<feature type="region of interest" description="Disordered" evidence="1">
    <location>
        <begin position="1"/>
        <end position="53"/>
    </location>
</feature>
<gene>
    <name evidence="3" type="ORF">MWN33_09245</name>
</gene>
<sequence>MSVARLHNHDHDHLHEHAHHHPAPTQEDAQAGHHGHSHDRHHHSHGAGERHPAARPAFSLLRLSALQRLAIALPLAGLIWAAALAVIGAGN</sequence>
<accession>A0ABT0DLQ2</accession>
<comment type="caution">
    <text evidence="3">The sequence shown here is derived from an EMBL/GenBank/DDBJ whole genome shotgun (WGS) entry which is preliminary data.</text>
</comment>
<feature type="compositionally biased region" description="Basic residues" evidence="1">
    <location>
        <begin position="33"/>
        <end position="45"/>
    </location>
</feature>
<evidence type="ECO:0000256" key="1">
    <source>
        <dbReference type="SAM" id="MobiDB-lite"/>
    </source>
</evidence>
<reference evidence="4" key="1">
    <citation type="submission" date="2023-07" db="EMBL/GenBank/DDBJ databases">
        <title>Ancylobacter moscoviensis sp. nov., facultatively methylotrophic bacteria from activated sludge and the reclassification of Starkeya novella (Starkey 1934) Kelly et al. 2000 as Ancylobacter novellus comb. nov., Starkeya koreensis Im et al. 2006 as Ancylobacter koreensis comb.nov., Angulomicrobium tetraedrale Vasil'eva et al. 1986 as Ancylobacter tetraedralis comb. nov., Angulomicrobium amanitiforme Fritz et al. 2004 as Ancylobacter amanitiformis comb. nov. and Methylorhabdus multivorans Doronina et al. 1996 as Ancylobacter multivorans comb. nov. and emended description of the genus Ancylobacter.</title>
        <authorList>
            <person name="Doronina N."/>
            <person name="Chemodurova A."/>
            <person name="Grouzdev D."/>
            <person name="Koziaeva V."/>
            <person name="Shi W."/>
            <person name="Wu L."/>
            <person name="Kaparullina E."/>
        </authorList>
    </citation>
    <scope>NUCLEOTIDE SEQUENCE [LARGE SCALE GENOMIC DNA]</scope>
    <source>
        <strain evidence="4">Jip08</strain>
    </source>
</reference>
<protein>
    <submittedName>
        <fullName evidence="3">Uncharacterized protein</fullName>
    </submittedName>
</protein>
<keyword evidence="4" id="KW-1185">Reference proteome</keyword>
<keyword evidence="2" id="KW-0472">Membrane</keyword>
<dbReference type="EMBL" id="JALKCG010000002">
    <property type="protein sequence ID" value="MCK0208215.1"/>
    <property type="molecule type" value="Genomic_DNA"/>
</dbReference>
<evidence type="ECO:0000256" key="2">
    <source>
        <dbReference type="SAM" id="Phobius"/>
    </source>
</evidence>
<name>A0ABT0DLQ2_9HYPH</name>
<proteinExistence type="predicted"/>